<evidence type="ECO:0000313" key="2">
    <source>
        <dbReference type="Proteomes" id="UP001595921"/>
    </source>
</evidence>
<keyword evidence="2" id="KW-1185">Reference proteome</keyword>
<comment type="caution">
    <text evidence="1">The sequence shown here is derived from an EMBL/GenBank/DDBJ whole genome shotgun (WGS) entry which is preliminary data.</text>
</comment>
<gene>
    <name evidence="1" type="ORF">ACFO0N_01120</name>
</gene>
<dbReference type="Gene3D" id="1.10.10.10">
    <property type="entry name" value="Winged helix-like DNA-binding domain superfamily/Winged helix DNA-binding domain"/>
    <property type="match status" value="1"/>
</dbReference>
<accession>A0ABD5P740</accession>
<dbReference type="EMBL" id="JBHSDS010000002">
    <property type="protein sequence ID" value="MFC4356545.1"/>
    <property type="molecule type" value="Genomic_DNA"/>
</dbReference>
<organism evidence="1 2">
    <name type="scientific">Halobium salinum</name>
    <dbReference type="NCBI Taxonomy" id="1364940"/>
    <lineage>
        <taxon>Archaea</taxon>
        <taxon>Methanobacteriati</taxon>
        <taxon>Methanobacteriota</taxon>
        <taxon>Stenosarchaea group</taxon>
        <taxon>Halobacteria</taxon>
        <taxon>Halobacteriales</taxon>
        <taxon>Haloferacaceae</taxon>
        <taxon>Halobium</taxon>
    </lineage>
</organism>
<proteinExistence type="predicted"/>
<dbReference type="Proteomes" id="UP001595921">
    <property type="component" value="Unassembled WGS sequence"/>
</dbReference>
<name>A0ABD5P740_9EURY</name>
<reference evidence="1 2" key="1">
    <citation type="journal article" date="2019" name="Int. J. Syst. Evol. Microbiol.">
        <title>The Global Catalogue of Microorganisms (GCM) 10K type strain sequencing project: providing services to taxonomists for standard genome sequencing and annotation.</title>
        <authorList>
            <consortium name="The Broad Institute Genomics Platform"/>
            <consortium name="The Broad Institute Genome Sequencing Center for Infectious Disease"/>
            <person name="Wu L."/>
            <person name="Ma J."/>
        </authorList>
    </citation>
    <scope>NUCLEOTIDE SEQUENCE [LARGE SCALE GENOMIC DNA]</scope>
    <source>
        <strain evidence="1 2">CGMCC 1.12553</strain>
    </source>
</reference>
<dbReference type="InterPro" id="IPR036388">
    <property type="entry name" value="WH-like_DNA-bd_sf"/>
</dbReference>
<dbReference type="RefSeq" id="WP_267624981.1">
    <property type="nucleotide sequence ID" value="NZ_JAODIW010000010.1"/>
</dbReference>
<protein>
    <recommendedName>
        <fullName evidence="3">MarR family transcriptional regulator</fullName>
    </recommendedName>
</protein>
<sequence length="115" mass="12662">MSNSTPLPPEELTVLQQILATDTASLSIPELVTRGSSRDESEVRNALDGLGRREFVVVLESESGYDDAQGPFYAATESAVDYLKRAGRYDEISLWYGAFDAVSSESRSRPSPEWV</sequence>
<evidence type="ECO:0008006" key="3">
    <source>
        <dbReference type="Google" id="ProtNLM"/>
    </source>
</evidence>
<dbReference type="AlphaFoldDB" id="A0ABD5P740"/>
<evidence type="ECO:0000313" key="1">
    <source>
        <dbReference type="EMBL" id="MFC4356545.1"/>
    </source>
</evidence>